<proteinExistence type="predicted"/>
<accession>A0A939BV50</accession>
<sequence length="93" mass="10709">MRLVPIEELVGTLCWCHLPINYRKKDCPMDSHCLNAEQYVAKKSGFSGRSVFRGRDERCGPKNRPLAKHGVTLSFRLRLMMGRFRPSFLPGSR</sequence>
<evidence type="ECO:0000313" key="1">
    <source>
        <dbReference type="EMBL" id="MBM7591109.1"/>
    </source>
</evidence>
<keyword evidence="2" id="KW-1185">Reference proteome</keyword>
<name>A0A939BV50_9BACL</name>
<dbReference type="Proteomes" id="UP000717624">
    <property type="component" value="Unassembled WGS sequence"/>
</dbReference>
<evidence type="ECO:0000313" key="2">
    <source>
        <dbReference type="Proteomes" id="UP000717624"/>
    </source>
</evidence>
<comment type="caution">
    <text evidence="1">The sequence shown here is derived from an EMBL/GenBank/DDBJ whole genome shotgun (WGS) entry which is preliminary data.</text>
</comment>
<gene>
    <name evidence="1" type="ORF">JOD01_002735</name>
</gene>
<dbReference type="AlphaFoldDB" id="A0A939BV50"/>
<organism evidence="1 2">
    <name type="scientific">Brevibacillus fulvus</name>
    <dbReference type="NCBI Taxonomy" id="1125967"/>
    <lineage>
        <taxon>Bacteria</taxon>
        <taxon>Bacillati</taxon>
        <taxon>Bacillota</taxon>
        <taxon>Bacilli</taxon>
        <taxon>Bacillales</taxon>
        <taxon>Paenibacillaceae</taxon>
        <taxon>Brevibacillus</taxon>
    </lineage>
</organism>
<dbReference type="EMBL" id="JAFBEB010000009">
    <property type="protein sequence ID" value="MBM7591109.1"/>
    <property type="molecule type" value="Genomic_DNA"/>
</dbReference>
<reference evidence="1" key="1">
    <citation type="submission" date="2021-01" db="EMBL/GenBank/DDBJ databases">
        <title>Genomic Encyclopedia of Type Strains, Phase IV (KMG-IV): sequencing the most valuable type-strain genomes for metagenomic binning, comparative biology and taxonomic classification.</title>
        <authorList>
            <person name="Goeker M."/>
        </authorList>
    </citation>
    <scope>NUCLEOTIDE SEQUENCE</scope>
    <source>
        <strain evidence="1">DSM 25523</strain>
    </source>
</reference>
<protein>
    <submittedName>
        <fullName evidence="1">Uncharacterized protein</fullName>
    </submittedName>
</protein>